<organism evidence="1 2">
    <name type="scientific">Dallia pectoralis</name>
    <name type="common">Alaska blackfish</name>
    <dbReference type="NCBI Taxonomy" id="75939"/>
    <lineage>
        <taxon>Eukaryota</taxon>
        <taxon>Metazoa</taxon>
        <taxon>Chordata</taxon>
        <taxon>Craniata</taxon>
        <taxon>Vertebrata</taxon>
        <taxon>Euteleostomi</taxon>
        <taxon>Actinopterygii</taxon>
        <taxon>Neopterygii</taxon>
        <taxon>Teleostei</taxon>
        <taxon>Protacanthopterygii</taxon>
        <taxon>Esociformes</taxon>
        <taxon>Umbridae</taxon>
        <taxon>Dallia</taxon>
    </lineage>
</organism>
<name>A0ACC2FZ14_DALPE</name>
<evidence type="ECO:0000313" key="2">
    <source>
        <dbReference type="Proteomes" id="UP001157502"/>
    </source>
</evidence>
<reference evidence="1" key="1">
    <citation type="submission" date="2021-05" db="EMBL/GenBank/DDBJ databases">
        <authorList>
            <person name="Pan Q."/>
            <person name="Jouanno E."/>
            <person name="Zahm M."/>
            <person name="Klopp C."/>
            <person name="Cabau C."/>
            <person name="Louis A."/>
            <person name="Berthelot C."/>
            <person name="Parey E."/>
            <person name="Roest Crollius H."/>
            <person name="Montfort J."/>
            <person name="Robinson-Rechavi M."/>
            <person name="Bouchez O."/>
            <person name="Lampietro C."/>
            <person name="Lopez Roques C."/>
            <person name="Donnadieu C."/>
            <person name="Postlethwait J."/>
            <person name="Bobe J."/>
            <person name="Dillon D."/>
            <person name="Chandos A."/>
            <person name="von Hippel F."/>
            <person name="Guiguen Y."/>
        </authorList>
    </citation>
    <scope>NUCLEOTIDE SEQUENCE</scope>
    <source>
        <strain evidence="1">YG-Jan2019</strain>
    </source>
</reference>
<protein>
    <submittedName>
        <fullName evidence="1">Uncharacterized protein</fullName>
    </submittedName>
</protein>
<accession>A0ACC2FZ14</accession>
<keyword evidence="2" id="KW-1185">Reference proteome</keyword>
<dbReference type="EMBL" id="CM055747">
    <property type="protein sequence ID" value="KAJ7996592.1"/>
    <property type="molecule type" value="Genomic_DNA"/>
</dbReference>
<evidence type="ECO:0000313" key="1">
    <source>
        <dbReference type="EMBL" id="KAJ7996592.1"/>
    </source>
</evidence>
<dbReference type="Proteomes" id="UP001157502">
    <property type="component" value="Chromosome 20"/>
</dbReference>
<comment type="caution">
    <text evidence="1">The sequence shown here is derived from an EMBL/GenBank/DDBJ whole genome shotgun (WGS) entry which is preliminary data.</text>
</comment>
<sequence length="104" mass="11606">MGRVLGTQGSYMLEDWVLMAQLKDSSDDLMLTDLGLHAGTDLSHYLYLTTVNNAHWKILNGDISQSSPISYMPVPGYGLSENKEPCALHHQPPACWSCRFTVKH</sequence>
<proteinExistence type="predicted"/>
<gene>
    <name evidence="1" type="ORF">DPEC_G00238660</name>
</gene>